<evidence type="ECO:0000256" key="1">
    <source>
        <dbReference type="SAM" id="MobiDB-lite"/>
    </source>
</evidence>
<proteinExistence type="predicted"/>
<keyword evidence="2" id="KW-0812">Transmembrane</keyword>
<evidence type="ECO:0000256" key="2">
    <source>
        <dbReference type="SAM" id="Phobius"/>
    </source>
</evidence>
<dbReference type="EMBL" id="BAAABW010000018">
    <property type="protein sequence ID" value="GAA0355350.1"/>
    <property type="molecule type" value="Genomic_DNA"/>
</dbReference>
<sequence>MIAELEQDGPPRDRRVASAGRRRGRRTRRAAVVAALALGAALLVPPASAESPARTVTSVGRSVTAADTGGAALALAQRSVRPAGHAAVDHRVTVAKAKKKKKGFFAKLGIFLLVVLILVVLFVVVLIALAIRLARRAFGRRRT</sequence>
<dbReference type="RefSeq" id="WP_344118825.1">
    <property type="nucleotide sequence ID" value="NZ_BAAABW010000018.1"/>
</dbReference>
<evidence type="ECO:0000313" key="4">
    <source>
        <dbReference type="Proteomes" id="UP001500063"/>
    </source>
</evidence>
<feature type="transmembrane region" description="Helical" evidence="2">
    <location>
        <begin position="108"/>
        <end position="134"/>
    </location>
</feature>
<protein>
    <submittedName>
        <fullName evidence="3">Uncharacterized protein</fullName>
    </submittedName>
</protein>
<evidence type="ECO:0000313" key="3">
    <source>
        <dbReference type="EMBL" id="GAA0355350.1"/>
    </source>
</evidence>
<dbReference type="Proteomes" id="UP001500063">
    <property type="component" value="Unassembled WGS sequence"/>
</dbReference>
<accession>A0ABN0X5P4</accession>
<name>A0ABN0X5P4_9ACTN</name>
<comment type="caution">
    <text evidence="3">The sequence shown here is derived from an EMBL/GenBank/DDBJ whole genome shotgun (WGS) entry which is preliminary data.</text>
</comment>
<gene>
    <name evidence="3" type="ORF">GCM10010319_35680</name>
</gene>
<keyword evidence="2" id="KW-0472">Membrane</keyword>
<organism evidence="3 4">
    <name type="scientific">Streptomyces blastmyceticus</name>
    <dbReference type="NCBI Taxonomy" id="68180"/>
    <lineage>
        <taxon>Bacteria</taxon>
        <taxon>Bacillati</taxon>
        <taxon>Actinomycetota</taxon>
        <taxon>Actinomycetes</taxon>
        <taxon>Kitasatosporales</taxon>
        <taxon>Streptomycetaceae</taxon>
        <taxon>Streptomyces</taxon>
    </lineage>
</organism>
<keyword evidence="2" id="KW-1133">Transmembrane helix</keyword>
<reference evidence="3 4" key="1">
    <citation type="journal article" date="2019" name="Int. J. Syst. Evol. Microbiol.">
        <title>The Global Catalogue of Microorganisms (GCM) 10K type strain sequencing project: providing services to taxonomists for standard genome sequencing and annotation.</title>
        <authorList>
            <consortium name="The Broad Institute Genomics Platform"/>
            <consortium name="The Broad Institute Genome Sequencing Center for Infectious Disease"/>
            <person name="Wu L."/>
            <person name="Ma J."/>
        </authorList>
    </citation>
    <scope>NUCLEOTIDE SEQUENCE [LARGE SCALE GENOMIC DNA]</scope>
    <source>
        <strain evidence="3 4">JCM 4565</strain>
    </source>
</reference>
<feature type="region of interest" description="Disordered" evidence="1">
    <location>
        <begin position="1"/>
        <end position="23"/>
    </location>
</feature>
<keyword evidence="4" id="KW-1185">Reference proteome</keyword>